<reference evidence="3" key="1">
    <citation type="journal article" date="2020" name="Stud. Mycol.">
        <title>101 Dothideomycetes genomes: A test case for predicting lifestyles and emergence of pathogens.</title>
        <authorList>
            <person name="Haridas S."/>
            <person name="Albert R."/>
            <person name="Binder M."/>
            <person name="Bloem J."/>
            <person name="LaButti K."/>
            <person name="Salamov A."/>
            <person name="Andreopoulos B."/>
            <person name="Baker S."/>
            <person name="Barry K."/>
            <person name="Bills G."/>
            <person name="Bluhm B."/>
            <person name="Cannon C."/>
            <person name="Castanera R."/>
            <person name="Culley D."/>
            <person name="Daum C."/>
            <person name="Ezra D."/>
            <person name="Gonzalez J."/>
            <person name="Henrissat B."/>
            <person name="Kuo A."/>
            <person name="Liang C."/>
            <person name="Lipzen A."/>
            <person name="Lutzoni F."/>
            <person name="Magnuson J."/>
            <person name="Mondo S."/>
            <person name="Nolan M."/>
            <person name="Ohm R."/>
            <person name="Pangilinan J."/>
            <person name="Park H.-J."/>
            <person name="Ramirez L."/>
            <person name="Alfaro M."/>
            <person name="Sun H."/>
            <person name="Tritt A."/>
            <person name="Yoshinaga Y."/>
            <person name="Zwiers L.-H."/>
            <person name="Turgeon B."/>
            <person name="Goodwin S."/>
            <person name="Spatafora J."/>
            <person name="Crous P."/>
            <person name="Grigoriev I."/>
        </authorList>
    </citation>
    <scope>NUCLEOTIDE SEQUENCE [LARGE SCALE GENOMIC DNA]</scope>
    <source>
        <strain evidence="3">CECT 20119</strain>
    </source>
</reference>
<evidence type="ECO:0000313" key="2">
    <source>
        <dbReference type="EMBL" id="KAF2224344.1"/>
    </source>
</evidence>
<dbReference type="AlphaFoldDB" id="A0A6A6GF18"/>
<accession>A0A6A6GF18</accession>
<gene>
    <name evidence="2" type="ORF">BDZ85DRAFT_100692</name>
</gene>
<proteinExistence type="predicted"/>
<keyword evidence="3" id="KW-1185">Reference proteome</keyword>
<sequence length="173" mass="19666">MIKSEGRYTGSQEQGQRHEGTRAMALTSKESGLPIASPGRRKVLGSIYCNLTLRARWSDKKSCGLHVVCSASATACQREEALVEEKRRRSGPHKVTEQRYPSRYRLQRLGPFSHVTTNRDQACADASVWSDSTWGLRSPLRPNLRPTTCRWRLFSRVDGSTRVSWRTRRSQGM</sequence>
<evidence type="ECO:0000313" key="3">
    <source>
        <dbReference type="Proteomes" id="UP000799538"/>
    </source>
</evidence>
<dbReference type="EMBL" id="ML992505">
    <property type="protein sequence ID" value="KAF2224344.1"/>
    <property type="molecule type" value="Genomic_DNA"/>
</dbReference>
<evidence type="ECO:0000256" key="1">
    <source>
        <dbReference type="SAM" id="MobiDB-lite"/>
    </source>
</evidence>
<feature type="region of interest" description="Disordered" evidence="1">
    <location>
        <begin position="1"/>
        <end position="21"/>
    </location>
</feature>
<name>A0A6A6GF18_9PEZI</name>
<organism evidence="2 3">
    <name type="scientific">Elsinoe ampelina</name>
    <dbReference type="NCBI Taxonomy" id="302913"/>
    <lineage>
        <taxon>Eukaryota</taxon>
        <taxon>Fungi</taxon>
        <taxon>Dikarya</taxon>
        <taxon>Ascomycota</taxon>
        <taxon>Pezizomycotina</taxon>
        <taxon>Dothideomycetes</taxon>
        <taxon>Dothideomycetidae</taxon>
        <taxon>Myriangiales</taxon>
        <taxon>Elsinoaceae</taxon>
        <taxon>Elsinoe</taxon>
    </lineage>
</organism>
<dbReference type="Proteomes" id="UP000799538">
    <property type="component" value="Unassembled WGS sequence"/>
</dbReference>
<protein>
    <submittedName>
        <fullName evidence="2">Uncharacterized protein</fullName>
    </submittedName>
</protein>